<protein>
    <submittedName>
        <fullName evidence="1">Uncharacterized protein</fullName>
    </submittedName>
</protein>
<dbReference type="Proteomes" id="UP000604046">
    <property type="component" value="Unassembled WGS sequence"/>
</dbReference>
<accession>A0A812KLC2</accession>
<organism evidence="1 2">
    <name type="scientific">Symbiodinium natans</name>
    <dbReference type="NCBI Taxonomy" id="878477"/>
    <lineage>
        <taxon>Eukaryota</taxon>
        <taxon>Sar</taxon>
        <taxon>Alveolata</taxon>
        <taxon>Dinophyceae</taxon>
        <taxon>Suessiales</taxon>
        <taxon>Symbiodiniaceae</taxon>
        <taxon>Symbiodinium</taxon>
    </lineage>
</organism>
<comment type="caution">
    <text evidence="1">The sequence shown here is derived from an EMBL/GenBank/DDBJ whole genome shotgun (WGS) entry which is preliminary data.</text>
</comment>
<gene>
    <name evidence="1" type="ORF">SNAT2548_LOCUS9610</name>
</gene>
<proteinExistence type="predicted"/>
<dbReference type="AlphaFoldDB" id="A0A812KLC2"/>
<keyword evidence="2" id="KW-1185">Reference proteome</keyword>
<evidence type="ECO:0000313" key="2">
    <source>
        <dbReference type="Proteomes" id="UP000604046"/>
    </source>
</evidence>
<evidence type="ECO:0000313" key="1">
    <source>
        <dbReference type="EMBL" id="CAE7232374.1"/>
    </source>
</evidence>
<dbReference type="EMBL" id="CAJNDS010000764">
    <property type="protein sequence ID" value="CAE7232374.1"/>
    <property type="molecule type" value="Genomic_DNA"/>
</dbReference>
<reference evidence="1" key="1">
    <citation type="submission" date="2021-02" db="EMBL/GenBank/DDBJ databases">
        <authorList>
            <person name="Dougan E. K."/>
            <person name="Rhodes N."/>
            <person name="Thang M."/>
            <person name="Chan C."/>
        </authorList>
    </citation>
    <scope>NUCLEOTIDE SEQUENCE</scope>
</reference>
<name>A0A812KLC2_9DINO</name>
<sequence>MVGAEVSEDLQDDSDAVLIVVCTLAGETTKMSWARSSRVQDRMAELAAFYPSMGLLRLQVLGGETVPPDAIAADLEGHVLQVVGLGLPRWLEQSCTFLMTADTALIPGFRKLGQVRLEFMWPNSFRCEAMEMLLDITHDVEDIQCYSAKSGTLEVCYTTTAAGTQECLQLSPGHEEASSKLSAVAMGIRSCEPWCFQSPGCIPTWLLQNSPGKLWGCWQVYRTECTTSASKSLWERLVAQNTNFRAKKSLSRPVSSI</sequence>